<dbReference type="Proteomes" id="UP000472260">
    <property type="component" value="Unassembled WGS sequence"/>
</dbReference>
<dbReference type="Pfam" id="PF13181">
    <property type="entry name" value="TPR_8"/>
    <property type="match status" value="1"/>
</dbReference>
<evidence type="ECO:0000313" key="6">
    <source>
        <dbReference type="Ensembl" id="ENSSANP00000089324.1"/>
    </source>
</evidence>
<evidence type="ECO:0000256" key="1">
    <source>
        <dbReference type="ARBA" id="ARBA00022737"/>
    </source>
</evidence>
<dbReference type="PANTHER" id="PTHR14027:SF2">
    <property type="entry name" value="RNA POLYMERASE-ASSOCIATED PROTEIN CTR9 HOMOLOG"/>
    <property type="match status" value="1"/>
</dbReference>
<dbReference type="FunFam" id="1.25.40.10:FF:000089">
    <property type="entry name" value="CTR9 homolog, Paf1/RNA polymerase II complex component"/>
    <property type="match status" value="1"/>
</dbReference>
<gene>
    <name evidence="6" type="primary">LOC107681202</name>
</gene>
<feature type="region of interest" description="Disordered" evidence="5">
    <location>
        <begin position="703"/>
        <end position="957"/>
    </location>
</feature>
<feature type="compositionally biased region" description="Basic residues" evidence="5">
    <location>
        <begin position="780"/>
        <end position="790"/>
    </location>
</feature>
<feature type="repeat" description="TPR" evidence="3">
    <location>
        <begin position="334"/>
        <end position="367"/>
    </location>
</feature>
<feature type="repeat" description="TPR" evidence="3">
    <location>
        <begin position="300"/>
        <end position="333"/>
    </location>
</feature>
<protein>
    <submittedName>
        <fullName evidence="6">RNA polymerase-associated protein CTR9 homolog</fullName>
    </submittedName>
</protein>
<dbReference type="GO" id="GO:0006355">
    <property type="term" value="P:regulation of DNA-templated transcription"/>
    <property type="evidence" value="ECO:0007669"/>
    <property type="project" value="InterPro"/>
</dbReference>
<dbReference type="Pfam" id="PF13374">
    <property type="entry name" value="TPR_10"/>
    <property type="match status" value="1"/>
</dbReference>
<feature type="compositionally biased region" description="Basic residues" evidence="5">
    <location>
        <begin position="756"/>
        <end position="765"/>
    </location>
</feature>
<dbReference type="GO" id="GO:0006368">
    <property type="term" value="P:transcription elongation by RNA polymerase II"/>
    <property type="evidence" value="ECO:0007669"/>
    <property type="project" value="TreeGrafter"/>
</dbReference>
<dbReference type="SMART" id="SM00028">
    <property type="entry name" value="TPR"/>
    <property type="match status" value="9"/>
</dbReference>
<dbReference type="Gene3D" id="1.25.40.10">
    <property type="entry name" value="Tetratricopeptide repeat domain"/>
    <property type="match status" value="4"/>
</dbReference>
<feature type="compositionally biased region" description="Basic residues" evidence="5">
    <location>
        <begin position="703"/>
        <end position="714"/>
    </location>
</feature>
<organism evidence="6 7">
    <name type="scientific">Sinocyclocheilus anshuiensis</name>
    <dbReference type="NCBI Taxonomy" id="1608454"/>
    <lineage>
        <taxon>Eukaryota</taxon>
        <taxon>Metazoa</taxon>
        <taxon>Chordata</taxon>
        <taxon>Craniata</taxon>
        <taxon>Vertebrata</taxon>
        <taxon>Euteleostomi</taxon>
        <taxon>Actinopterygii</taxon>
        <taxon>Neopterygii</taxon>
        <taxon>Teleostei</taxon>
        <taxon>Ostariophysi</taxon>
        <taxon>Cypriniformes</taxon>
        <taxon>Cyprinidae</taxon>
        <taxon>Cyprininae</taxon>
        <taxon>Sinocyclocheilus</taxon>
    </lineage>
</organism>
<evidence type="ECO:0000313" key="7">
    <source>
        <dbReference type="Proteomes" id="UP000472260"/>
    </source>
</evidence>
<dbReference type="AlphaFoldDB" id="A0A671S025"/>
<evidence type="ECO:0000256" key="2">
    <source>
        <dbReference type="ARBA" id="ARBA00022803"/>
    </source>
</evidence>
<evidence type="ECO:0000256" key="4">
    <source>
        <dbReference type="SAM" id="Coils"/>
    </source>
</evidence>
<keyword evidence="4" id="KW-0175">Coiled coil</keyword>
<reference evidence="6" key="2">
    <citation type="submission" date="2025-09" db="UniProtKB">
        <authorList>
            <consortium name="Ensembl"/>
        </authorList>
    </citation>
    <scope>IDENTIFICATION</scope>
</reference>
<dbReference type="Pfam" id="PF13174">
    <property type="entry name" value="TPR_6"/>
    <property type="match status" value="1"/>
</dbReference>
<feature type="compositionally biased region" description="Acidic residues" evidence="5">
    <location>
        <begin position="718"/>
        <end position="729"/>
    </location>
</feature>
<name>A0A671S025_9TELE</name>
<dbReference type="PROSITE" id="PS50005">
    <property type="entry name" value="TPR"/>
    <property type="match status" value="3"/>
</dbReference>
<feature type="coiled-coil region" evidence="4">
    <location>
        <begin position="645"/>
        <end position="688"/>
    </location>
</feature>
<dbReference type="Pfam" id="PF14559">
    <property type="entry name" value="TPR_19"/>
    <property type="match status" value="1"/>
</dbReference>
<keyword evidence="1" id="KW-0677">Repeat</keyword>
<dbReference type="InterPro" id="IPR011990">
    <property type="entry name" value="TPR-like_helical_dom_sf"/>
</dbReference>
<keyword evidence="7" id="KW-1185">Reference proteome</keyword>
<dbReference type="SUPFAM" id="SSF81901">
    <property type="entry name" value="HCP-like"/>
    <property type="match status" value="1"/>
</dbReference>
<feature type="compositionally biased region" description="Polar residues" evidence="5">
    <location>
        <begin position="857"/>
        <end position="867"/>
    </location>
</feature>
<accession>A0A671S025</accession>
<feature type="compositionally biased region" description="Basic and acidic residues" evidence="5">
    <location>
        <begin position="898"/>
        <end position="907"/>
    </location>
</feature>
<dbReference type="Ensembl" id="ENSSANT00000094892.1">
    <property type="protein sequence ID" value="ENSSANP00000089324.1"/>
    <property type="gene ID" value="ENSSANG00000043909.1"/>
</dbReference>
<keyword evidence="2 3" id="KW-0802">TPR repeat</keyword>
<dbReference type="GO" id="GO:0016593">
    <property type="term" value="C:Cdc73/Paf1 complex"/>
    <property type="evidence" value="ECO:0007669"/>
    <property type="project" value="TreeGrafter"/>
</dbReference>
<reference evidence="6" key="1">
    <citation type="submission" date="2025-08" db="UniProtKB">
        <authorList>
            <consortium name="Ensembl"/>
        </authorList>
    </citation>
    <scope>IDENTIFICATION</scope>
</reference>
<dbReference type="FunFam" id="1.25.40.10:FF:001026">
    <property type="entry name" value="CTR9 homolog, Paf1/RNA polymerase II complex component"/>
    <property type="match status" value="1"/>
</dbReference>
<feature type="compositionally biased region" description="Low complexity" evidence="5">
    <location>
        <begin position="800"/>
        <end position="818"/>
    </location>
</feature>
<evidence type="ECO:0000256" key="5">
    <source>
        <dbReference type="SAM" id="MobiDB-lite"/>
    </source>
</evidence>
<feature type="compositionally biased region" description="Polar residues" evidence="5">
    <location>
        <begin position="941"/>
        <end position="950"/>
    </location>
</feature>
<dbReference type="SUPFAM" id="SSF48452">
    <property type="entry name" value="TPR-like"/>
    <property type="match status" value="2"/>
</dbReference>
<dbReference type="GO" id="GO:0000993">
    <property type="term" value="F:RNA polymerase II complex binding"/>
    <property type="evidence" value="ECO:0007669"/>
    <property type="project" value="TreeGrafter"/>
</dbReference>
<dbReference type="InterPro" id="IPR019734">
    <property type="entry name" value="TPR_rpt"/>
</dbReference>
<feature type="repeat" description="TPR" evidence="3">
    <location>
        <begin position="144"/>
        <end position="177"/>
    </location>
</feature>
<dbReference type="PANTHER" id="PTHR14027">
    <property type="entry name" value="RNA POLYMERASE-ASSOCIATED PROTEIN CTR9"/>
    <property type="match status" value="1"/>
</dbReference>
<sequence>HSTGSGMGHCFVKLNKLEKARLAFGRALELNSKCVGALVGLAVLELNSKEADSIKNGVQLLSRAYTIDPSNPMVLNHLANHFFFKKDYSKVQHLALHAFHNTEVEAMQAESCYQLARSFHVQEDYDQAFQYYYQATQFASSTFVLPFFGLGQMYVYRRDKENAAQCFEKVLKAYPSNYETMKILGSLYATSDDQEKRDIAKEHLKKITVQYSDDVEAWIELAQILEQTDIQGALSAYGTATRILQEKVQADVPPEILNNLGALHFRLGNLGEAKKYFLASLERAKAEGEHDEHYYNAISVTTSYNLARLYEAMCEFHEAEKLYKNILREHPNYVDCYLRLGAMARDKGNFYEASDWFKEALQINQDHPDAWSLIGNLHLAKQEWGPGQKKFERILKQPSTQSDTYSMLALGNVWLQTLHQPSRDREKEKRHQDRALAIYKQVLRNDAKNLYAANGIGAVLAHKGYFREARDVFAQVREATAEISDVWLNLAHIYVEQKQYISAVQMYENCLKKFYKYQNTEVLLYLARALFKCGKLQECKQTLLRARHVAPSDTVLMFNVALVLQRLATLVLKDEKSNLKAVLSAVKELELAHRYFSYLSKAGDKMRFDLALAASEARQCSDLLSQAQYHVARARKQDEEEKEHRTKQEQERDLLRQQMLKEQEERKSKEAEEQKKLLEQRAQYVEKTKNLLNFSEAMKAAKEKKKASSGRRKKGGDFDDFVNDDSDEDLPIKKKKKKKSGSGSEVEDAGEDGEKKPRKKRRRPAKREDEGSDDEEGGSRPKKQRKPRERKKIEKPERMPPSLKGKIKSKAIISSSDSSSDEDGLKIAEDSGSGSDNDVGHRKRIASDSDSNEERNQSGSEAGSPQRSGNSEEDESGSERPVKRRRPQQQSDSEQSDNESKKSRSEGSDDESQAGSPAAASDRGSENEGSPQRSDNDSEPEGSNNEASNRGSDDDSD</sequence>
<dbReference type="InterPro" id="IPR031101">
    <property type="entry name" value="Ctr9"/>
</dbReference>
<dbReference type="Pfam" id="PF13424">
    <property type="entry name" value="TPR_12"/>
    <property type="match status" value="1"/>
</dbReference>
<proteinExistence type="predicted"/>
<evidence type="ECO:0000256" key="3">
    <source>
        <dbReference type="PROSITE-ProRule" id="PRU00339"/>
    </source>
</evidence>